<reference evidence="7 8" key="1">
    <citation type="submission" date="2014-11" db="EMBL/GenBank/DDBJ databases">
        <authorList>
            <person name="Urmite Genomes Urmite Genomes"/>
        </authorList>
    </citation>
    <scope>NUCLEOTIDE SEQUENCE [LARGE SCALE GENOMIC DNA]</scope>
    <source>
        <strain evidence="7 8">Oc5</strain>
    </source>
</reference>
<dbReference type="AlphaFoldDB" id="A0A0A1MIN7"/>
<sequence>MTLWRNRELRQHVNVIDGTVAPSTILTNATYLNVYTNQWMEANVWIYENRIVYVGENLPEETTGTNFYDCQGKFVVPGYIEPHAHPFQAANPEETVMYAAKTGTTTFVNDNLTWYLLLNKKKTFSMINAFSKLPVNMFWWNRFDSQTILKDDHVFNTRDVLDWAEHPLVIQGGELTDWPSLLTGGDRLLYWIQEMKKLGKPIEGHLPGASSRTLTKMKLFGISSDHESMTAEDVLKRLELGYRVSLRYSPIRPDLPEIIKGLLDKGLSQFDNMSFTMDGPTPAFMEDGIINVCIEKAIENGLPAETAYRMASYHPARHFNMEEEFGSIAPGRVANINILLDKQNPHPESVISKGKWIKKDGEAIPYPSVINWEEFDITSVEFDWELTDEDLQFSSPIGMDMVNDVIIQPYTIVSDVSADQIPSSKSEQFIALIDKHGKWRVNTIIRGFAPKLGALVSSFSATGDVIHIGNSKKDIRIAAKRMRELGGAIVLVDQGEILAEMPLPLGGVMSKNAMEELIPMNKEIKKVLKAHGYAYEDPIYSLLFLSAFHLPFFRITQQGLLDVKKREIVIPATMR</sequence>
<dbReference type="InterPro" id="IPR006680">
    <property type="entry name" value="Amidohydro-rel"/>
</dbReference>
<dbReference type="STRING" id="545501.BN997_02827"/>
<proteinExistence type="inferred from homology"/>
<dbReference type="SUPFAM" id="SSF51338">
    <property type="entry name" value="Composite domain of metallo-dependent hydrolases"/>
    <property type="match status" value="1"/>
</dbReference>
<evidence type="ECO:0000313" key="8">
    <source>
        <dbReference type="Proteomes" id="UP000040453"/>
    </source>
</evidence>
<dbReference type="PANTHER" id="PTHR11113:SF6">
    <property type="entry name" value="ADENINE DEAMINASE YERA-RELATED"/>
    <property type="match status" value="1"/>
</dbReference>
<dbReference type="Gene3D" id="2.30.40.10">
    <property type="entry name" value="Urease, subunit C, domain 1"/>
    <property type="match status" value="1"/>
</dbReference>
<feature type="domain" description="Adenine deaminase C-terminal" evidence="6">
    <location>
        <begin position="424"/>
        <end position="566"/>
    </location>
</feature>
<dbReference type="SUPFAM" id="SSF51556">
    <property type="entry name" value="Metallo-dependent hydrolases"/>
    <property type="match status" value="1"/>
</dbReference>
<evidence type="ECO:0000256" key="3">
    <source>
        <dbReference type="ARBA" id="ARBA00022801"/>
    </source>
</evidence>
<comment type="catalytic activity">
    <reaction evidence="4">
        <text>adenine + H2O + H(+) = hypoxanthine + NH4(+)</text>
        <dbReference type="Rhea" id="RHEA:23688"/>
        <dbReference type="ChEBI" id="CHEBI:15377"/>
        <dbReference type="ChEBI" id="CHEBI:15378"/>
        <dbReference type="ChEBI" id="CHEBI:16708"/>
        <dbReference type="ChEBI" id="CHEBI:17368"/>
        <dbReference type="ChEBI" id="CHEBI:28938"/>
        <dbReference type="EC" id="3.5.4.2"/>
    </reaction>
</comment>
<evidence type="ECO:0000259" key="5">
    <source>
        <dbReference type="Pfam" id="PF01979"/>
    </source>
</evidence>
<dbReference type="RefSeq" id="WP_042533046.1">
    <property type="nucleotide sequence ID" value="NZ_CDGG01000001.1"/>
</dbReference>
<organism evidence="7 8">
    <name type="scientific">Oceanobacillus oncorhynchi</name>
    <dbReference type="NCBI Taxonomy" id="545501"/>
    <lineage>
        <taxon>Bacteria</taxon>
        <taxon>Bacillati</taxon>
        <taxon>Bacillota</taxon>
        <taxon>Bacilli</taxon>
        <taxon>Bacillales</taxon>
        <taxon>Bacillaceae</taxon>
        <taxon>Oceanobacillus</taxon>
    </lineage>
</organism>
<gene>
    <name evidence="7" type="primary">yerA</name>
    <name evidence="7" type="ORF">BN997_02827</name>
</gene>
<dbReference type="GO" id="GO:0000034">
    <property type="term" value="F:adenine deaminase activity"/>
    <property type="evidence" value="ECO:0007669"/>
    <property type="project" value="UniProtKB-EC"/>
</dbReference>
<dbReference type="Proteomes" id="UP000040453">
    <property type="component" value="Unassembled WGS sequence"/>
</dbReference>
<dbReference type="Gene3D" id="3.20.20.140">
    <property type="entry name" value="Metal-dependent hydrolases"/>
    <property type="match status" value="1"/>
</dbReference>
<evidence type="ECO:0000256" key="4">
    <source>
        <dbReference type="ARBA" id="ARBA00047720"/>
    </source>
</evidence>
<dbReference type="OrthoDB" id="9775607at2"/>
<dbReference type="Pfam" id="PF01979">
    <property type="entry name" value="Amidohydro_1"/>
    <property type="match status" value="1"/>
</dbReference>
<evidence type="ECO:0000313" key="7">
    <source>
        <dbReference type="EMBL" id="CEI82938.1"/>
    </source>
</evidence>
<evidence type="ECO:0000259" key="6">
    <source>
        <dbReference type="Pfam" id="PF13382"/>
    </source>
</evidence>
<keyword evidence="3" id="KW-0378">Hydrolase</keyword>
<dbReference type="PANTHER" id="PTHR11113">
    <property type="entry name" value="N-ACETYLGLUCOSAMINE-6-PHOSPHATE DEACETYLASE"/>
    <property type="match status" value="1"/>
</dbReference>
<dbReference type="Pfam" id="PF13382">
    <property type="entry name" value="Adenine_deam_C"/>
    <property type="match status" value="1"/>
</dbReference>
<dbReference type="InterPro" id="IPR011059">
    <property type="entry name" value="Metal-dep_hydrolase_composite"/>
</dbReference>
<dbReference type="InterPro" id="IPR032466">
    <property type="entry name" value="Metal_Hydrolase"/>
</dbReference>
<dbReference type="EC" id="3.5.4.2" evidence="2"/>
<dbReference type="InterPro" id="IPR026912">
    <property type="entry name" value="Adenine_deam_C"/>
</dbReference>
<evidence type="ECO:0000256" key="2">
    <source>
        <dbReference type="ARBA" id="ARBA00012782"/>
    </source>
</evidence>
<feature type="domain" description="Amidohydrolase-related" evidence="5">
    <location>
        <begin position="74"/>
        <end position="357"/>
    </location>
</feature>
<name>A0A0A1MIN7_9BACI</name>
<accession>A0A0A1MIN7</accession>
<protein>
    <recommendedName>
        <fullName evidence="2">adenine deaminase</fullName>
        <ecNumber evidence="2">3.5.4.2</ecNumber>
    </recommendedName>
</protein>
<dbReference type="EMBL" id="CDGG01000001">
    <property type="protein sequence ID" value="CEI82938.1"/>
    <property type="molecule type" value="Genomic_DNA"/>
</dbReference>
<evidence type="ECO:0000256" key="1">
    <source>
        <dbReference type="ARBA" id="ARBA00006773"/>
    </source>
</evidence>
<keyword evidence="8" id="KW-1185">Reference proteome</keyword>
<comment type="similarity">
    <text evidence="1">Belongs to the metallo-dependent hydrolases superfamily. Adenine deaminase family.</text>
</comment>